<reference evidence="9 10" key="1">
    <citation type="submission" date="2008-11" db="EMBL/GenBank/DDBJ databases">
        <title>Draft genome sequence of Bacteroides pectinophilus (ATCC 43243).</title>
        <authorList>
            <person name="Sudarsanam P."/>
            <person name="Ley R."/>
            <person name="Guruge J."/>
            <person name="Turnbaugh P.J."/>
            <person name="Mahowald M."/>
            <person name="Liep D."/>
            <person name="Gordon J."/>
        </authorList>
    </citation>
    <scope>NUCLEOTIDE SEQUENCE [LARGE SCALE GENOMIC DNA]</scope>
    <source>
        <strain evidence="9 10">ATCC 43243</strain>
    </source>
</reference>
<feature type="transmembrane region" description="Helical" evidence="8">
    <location>
        <begin position="100"/>
        <end position="119"/>
    </location>
</feature>
<evidence type="ECO:0000313" key="10">
    <source>
        <dbReference type="Proteomes" id="UP000003136"/>
    </source>
</evidence>
<dbReference type="GO" id="GO:0042121">
    <property type="term" value="P:alginic acid biosynthetic process"/>
    <property type="evidence" value="ECO:0007669"/>
    <property type="project" value="InterPro"/>
</dbReference>
<accession>B7AUD2</accession>
<keyword evidence="4 8" id="KW-0812">Transmembrane</keyword>
<dbReference type="InterPro" id="IPR024194">
    <property type="entry name" value="Ac/AlaTfrase_AlgI/DltB"/>
</dbReference>
<keyword evidence="3 7" id="KW-1003">Cell membrane</keyword>
<feature type="transmembrane region" description="Helical" evidence="8">
    <location>
        <begin position="410"/>
        <end position="433"/>
    </location>
</feature>
<dbReference type="InterPro" id="IPR051085">
    <property type="entry name" value="MB_O-acyltransferase"/>
</dbReference>
<feature type="transmembrane region" description="Helical" evidence="8">
    <location>
        <begin position="139"/>
        <end position="161"/>
    </location>
</feature>
<protein>
    <recommendedName>
        <fullName evidence="11">MBOAT family protein</fullName>
    </recommendedName>
</protein>
<feature type="transmembrane region" description="Helical" evidence="8">
    <location>
        <begin position="497"/>
        <end position="516"/>
    </location>
</feature>
<dbReference type="GO" id="GO:0005886">
    <property type="term" value="C:plasma membrane"/>
    <property type="evidence" value="ECO:0007669"/>
    <property type="project" value="UniProtKB-SubCell"/>
</dbReference>
<dbReference type="eggNOG" id="COG1696">
    <property type="taxonomic scope" value="Bacteria"/>
</dbReference>
<dbReference type="GO" id="GO:0016746">
    <property type="term" value="F:acyltransferase activity"/>
    <property type="evidence" value="ECO:0007669"/>
    <property type="project" value="UniProtKB-KW"/>
</dbReference>
<feature type="transmembrane region" description="Helical" evidence="8">
    <location>
        <begin position="341"/>
        <end position="362"/>
    </location>
</feature>
<keyword evidence="7" id="KW-0012">Acyltransferase</keyword>
<dbReference type="HOGENOM" id="CLU_025255_0_0_9"/>
<dbReference type="PIRSF" id="PIRSF500217">
    <property type="entry name" value="AlgI"/>
    <property type="match status" value="1"/>
</dbReference>
<keyword evidence="5 8" id="KW-1133">Transmembrane helix</keyword>
<dbReference type="InterPro" id="IPR028362">
    <property type="entry name" value="AlgI"/>
</dbReference>
<dbReference type="PIRSF" id="PIRSF016636">
    <property type="entry name" value="AlgI_DltB"/>
    <property type="match status" value="1"/>
</dbReference>
<evidence type="ECO:0008006" key="11">
    <source>
        <dbReference type="Google" id="ProtNLM"/>
    </source>
</evidence>
<dbReference type="InterPro" id="IPR004299">
    <property type="entry name" value="MBOAT_fam"/>
</dbReference>
<evidence type="ECO:0000256" key="3">
    <source>
        <dbReference type="ARBA" id="ARBA00022475"/>
    </source>
</evidence>
<gene>
    <name evidence="9" type="ORF">BACPEC_02330</name>
</gene>
<evidence type="ECO:0000256" key="8">
    <source>
        <dbReference type="SAM" id="Phobius"/>
    </source>
</evidence>
<feature type="transmembrane region" description="Helical" evidence="8">
    <location>
        <begin position="453"/>
        <end position="476"/>
    </location>
</feature>
<evidence type="ECO:0000256" key="7">
    <source>
        <dbReference type="PIRNR" id="PIRNR016636"/>
    </source>
</evidence>
<dbReference type="Pfam" id="PF03062">
    <property type="entry name" value="MBOAT"/>
    <property type="match status" value="1"/>
</dbReference>
<dbReference type="Proteomes" id="UP000003136">
    <property type="component" value="Unassembled WGS sequence"/>
</dbReference>
<evidence type="ECO:0000256" key="1">
    <source>
        <dbReference type="ARBA" id="ARBA00004651"/>
    </source>
</evidence>
<dbReference type="STRING" id="483218.BACPEC_02330"/>
<reference evidence="9 10" key="2">
    <citation type="submission" date="2008-11" db="EMBL/GenBank/DDBJ databases">
        <authorList>
            <person name="Fulton L."/>
            <person name="Clifton S."/>
            <person name="Fulton B."/>
            <person name="Xu J."/>
            <person name="Minx P."/>
            <person name="Pepin K.H."/>
            <person name="Johnson M."/>
            <person name="Bhonagiri V."/>
            <person name="Nash W.E."/>
            <person name="Mardis E.R."/>
            <person name="Wilson R.K."/>
        </authorList>
    </citation>
    <scope>NUCLEOTIDE SEQUENCE [LARGE SCALE GENOMIC DNA]</scope>
    <source>
        <strain evidence="9 10">ATCC 43243</strain>
    </source>
</reference>
<organism evidence="9 10">
    <name type="scientific">[Bacteroides] pectinophilus ATCC 43243</name>
    <dbReference type="NCBI Taxonomy" id="483218"/>
    <lineage>
        <taxon>Bacteria</taxon>
        <taxon>Bacillati</taxon>
        <taxon>Bacillota</taxon>
        <taxon>Clostridia</taxon>
        <taxon>Eubacteriales</taxon>
    </lineage>
</organism>
<feature type="transmembrane region" description="Helical" evidence="8">
    <location>
        <begin position="47"/>
        <end position="64"/>
    </location>
</feature>
<evidence type="ECO:0000313" key="9">
    <source>
        <dbReference type="EMBL" id="EEC55823.1"/>
    </source>
</evidence>
<comment type="similarity">
    <text evidence="2 7">Belongs to the membrane-bound acyltransferase family.</text>
</comment>
<sequence length="526" mass="60870">MSFINLEYFLFVAVGLVVYYIMPKKIQWVVLLLMSYVYYLSFKVEAVVYIIFTTLVTFAAGLLIEKAETKGKEWLAANKETIDRDQKKAFKAKLKKKKKALMLAAVVLDFGLLAFVKYTNFFIENINGIIGNRINAIDILVPLGISFYTFQSVSYVIDVYWGKVKAERNPFKFALFVSFFPQIMQGPIGRFDKLAPQFFAPHKFDLTRIEYGLQRIFWGFFKKLILADRTAGYVNNVFVNNYQAFNGFYVIVAVLMYCVELYADFSGGMDIVIGTAEMFGITMDENFKRPFFSKSIGEFWRRWHVTLGEWMKDYIFYPFSLSKAFNKIGKFTKKHFKNKHVAQTIPICISNLLIFFIVGVWHGAAWKYIMYGMYNGVIIAFSNLCKPLYKKGLEKCHINADGRVWTVVQILRTFILVNIGWYFDMALSFRAAIEMMINTVYQISFKPFTDGSIFTLGMARSDFLIVAIGCVIWFVVSYMQEKGIRIRDAVSKQILPVRWALYLALVFSIIIFGYIGQTQGFIYAQF</sequence>
<evidence type="ECO:0000256" key="6">
    <source>
        <dbReference type="ARBA" id="ARBA00023136"/>
    </source>
</evidence>
<evidence type="ECO:0000256" key="4">
    <source>
        <dbReference type="ARBA" id="ARBA00022692"/>
    </source>
</evidence>
<feature type="transmembrane region" description="Helical" evidence="8">
    <location>
        <begin position="244"/>
        <end position="263"/>
    </location>
</feature>
<dbReference type="PANTHER" id="PTHR13285">
    <property type="entry name" value="ACYLTRANSFERASE"/>
    <property type="match status" value="1"/>
</dbReference>
<keyword evidence="6 7" id="KW-0472">Membrane</keyword>
<comment type="caution">
    <text evidence="9">The sequence shown here is derived from an EMBL/GenBank/DDBJ whole genome shotgun (WGS) entry which is preliminary data.</text>
</comment>
<dbReference type="AlphaFoldDB" id="B7AUD2"/>
<feature type="transmembrane region" description="Helical" evidence="8">
    <location>
        <begin position="6"/>
        <end position="21"/>
    </location>
</feature>
<evidence type="ECO:0000256" key="2">
    <source>
        <dbReference type="ARBA" id="ARBA00010323"/>
    </source>
</evidence>
<keyword evidence="7" id="KW-0808">Transferase</keyword>
<dbReference type="EMBL" id="ABVQ01000037">
    <property type="protein sequence ID" value="EEC55823.1"/>
    <property type="molecule type" value="Genomic_DNA"/>
</dbReference>
<name>B7AUD2_9FIRM</name>
<evidence type="ECO:0000256" key="5">
    <source>
        <dbReference type="ARBA" id="ARBA00022989"/>
    </source>
</evidence>
<comment type="subcellular location">
    <subcellularLocation>
        <location evidence="1">Cell membrane</location>
        <topology evidence="1">Multi-pass membrane protein</topology>
    </subcellularLocation>
</comment>
<dbReference type="PANTHER" id="PTHR13285:SF18">
    <property type="entry name" value="PROTEIN-CYSTEINE N-PALMITOYLTRANSFERASE RASP"/>
    <property type="match status" value="1"/>
</dbReference>
<keyword evidence="10" id="KW-1185">Reference proteome</keyword>
<proteinExistence type="inferred from homology"/>